<protein>
    <submittedName>
        <fullName evidence="1">Uncharacterized protein</fullName>
    </submittedName>
</protein>
<keyword evidence="2" id="KW-1185">Reference proteome</keyword>
<sequence length="67" mass="7891">MTTQTIYEIDTNTEPSVFDDGYWLALFAELGWPYSCDLEPEQAYFVDLEEEIDLREFEESEPERMAA</sequence>
<organism evidence="1 2">
    <name type="scientific">Oryzomonas sagensis</name>
    <dbReference type="NCBI Taxonomy" id="2603857"/>
    <lineage>
        <taxon>Bacteria</taxon>
        <taxon>Pseudomonadati</taxon>
        <taxon>Thermodesulfobacteriota</taxon>
        <taxon>Desulfuromonadia</taxon>
        <taxon>Geobacterales</taxon>
        <taxon>Geobacteraceae</taxon>
        <taxon>Oryzomonas</taxon>
    </lineage>
</organism>
<dbReference type="RefSeq" id="WP_151157656.1">
    <property type="nucleotide sequence ID" value="NZ_VZRA01000004.1"/>
</dbReference>
<proteinExistence type="predicted"/>
<dbReference type="EMBL" id="VZRA01000004">
    <property type="protein sequence ID" value="KAB0669025.1"/>
    <property type="molecule type" value="Genomic_DNA"/>
</dbReference>
<evidence type="ECO:0000313" key="1">
    <source>
        <dbReference type="EMBL" id="KAB0669025.1"/>
    </source>
</evidence>
<reference evidence="1 2" key="1">
    <citation type="journal article" date="2020" name="Microorganisms">
        <title>Description of Three Novel Members in the Family Geobacteraceae, Oryzomonas japonicum gen. nov., sp. nov., Oryzomonas sagensis sp. nov., and Oryzomonas ruber sp. nov.</title>
        <authorList>
            <person name="Xu Z."/>
            <person name="Masuda Y."/>
            <person name="Hayakawa C."/>
            <person name="Ushijima N."/>
            <person name="Kawano K."/>
            <person name="Shiratori Y."/>
            <person name="Senoo K."/>
            <person name="Itoh H."/>
        </authorList>
    </citation>
    <scope>NUCLEOTIDE SEQUENCE [LARGE SCALE GENOMIC DNA]</scope>
    <source>
        <strain evidence="1 2">Red100</strain>
    </source>
</reference>
<accession>A0ABQ6TL68</accession>
<evidence type="ECO:0000313" key="2">
    <source>
        <dbReference type="Proteomes" id="UP000798046"/>
    </source>
</evidence>
<gene>
    <name evidence="1" type="ORF">F6V30_14405</name>
</gene>
<name>A0ABQ6TL68_9BACT</name>
<comment type="caution">
    <text evidence="1">The sequence shown here is derived from an EMBL/GenBank/DDBJ whole genome shotgun (WGS) entry which is preliminary data.</text>
</comment>
<dbReference type="Proteomes" id="UP000798046">
    <property type="component" value="Unassembled WGS sequence"/>
</dbReference>